<reference evidence="2" key="2">
    <citation type="journal article" date="2015" name="Data Brief">
        <title>Shoot transcriptome of the giant reed, Arundo donax.</title>
        <authorList>
            <person name="Barrero R.A."/>
            <person name="Guerrero F.D."/>
            <person name="Moolhuijzen P."/>
            <person name="Goolsby J.A."/>
            <person name="Tidwell J."/>
            <person name="Bellgard S.E."/>
            <person name="Bellgard M.I."/>
        </authorList>
    </citation>
    <scope>NUCLEOTIDE SEQUENCE</scope>
    <source>
        <tissue evidence="2">Shoot tissue taken approximately 20 cm above the soil surface</tissue>
    </source>
</reference>
<accession>A0A0A9ETP7</accession>
<reference evidence="2" key="1">
    <citation type="submission" date="2014-09" db="EMBL/GenBank/DDBJ databases">
        <authorList>
            <person name="Magalhaes I.L.F."/>
            <person name="Oliveira U."/>
            <person name="Santos F.R."/>
            <person name="Vidigal T.H.D.A."/>
            <person name="Brescovit A.D."/>
            <person name="Santos A.J."/>
        </authorList>
    </citation>
    <scope>NUCLEOTIDE SEQUENCE</scope>
    <source>
        <tissue evidence="2">Shoot tissue taken approximately 20 cm above the soil surface</tissue>
    </source>
</reference>
<name>A0A0A9ETP7_ARUDO</name>
<dbReference type="AlphaFoldDB" id="A0A0A9ETP7"/>
<protein>
    <submittedName>
        <fullName evidence="2">See1</fullName>
    </submittedName>
</protein>
<feature type="region of interest" description="Disordered" evidence="1">
    <location>
        <begin position="1"/>
        <end position="31"/>
    </location>
</feature>
<dbReference type="EMBL" id="GBRH01196645">
    <property type="protein sequence ID" value="JAE01251.1"/>
    <property type="molecule type" value="Transcribed_RNA"/>
</dbReference>
<sequence>MRSRPPRRWRRGRGRRAGGGRGGPSRRRNGQ</sequence>
<evidence type="ECO:0000256" key="1">
    <source>
        <dbReference type="SAM" id="MobiDB-lite"/>
    </source>
</evidence>
<organism evidence="2">
    <name type="scientific">Arundo donax</name>
    <name type="common">Giant reed</name>
    <name type="synonym">Donax arundinaceus</name>
    <dbReference type="NCBI Taxonomy" id="35708"/>
    <lineage>
        <taxon>Eukaryota</taxon>
        <taxon>Viridiplantae</taxon>
        <taxon>Streptophyta</taxon>
        <taxon>Embryophyta</taxon>
        <taxon>Tracheophyta</taxon>
        <taxon>Spermatophyta</taxon>
        <taxon>Magnoliopsida</taxon>
        <taxon>Liliopsida</taxon>
        <taxon>Poales</taxon>
        <taxon>Poaceae</taxon>
        <taxon>PACMAD clade</taxon>
        <taxon>Arundinoideae</taxon>
        <taxon>Arundineae</taxon>
        <taxon>Arundo</taxon>
    </lineage>
</organism>
<proteinExistence type="predicted"/>
<evidence type="ECO:0000313" key="2">
    <source>
        <dbReference type="EMBL" id="JAE01251.1"/>
    </source>
</evidence>